<sequence length="89" mass="10214">MAQIFYIKWPRGLPKPIPGRFGESMSPMHRDIPVLSTCHVIIYSVGLPLQFSTHDMGWVRASFQPLSVEADIGFLKPSNDFVILDRRYH</sequence>
<comment type="caution">
    <text evidence="1">The sequence shown here is derived from an EMBL/GenBank/DDBJ whole genome shotgun (WGS) entry which is preliminary data.</text>
</comment>
<accession>A0ACC2M9U1</accession>
<dbReference type="Proteomes" id="UP001234297">
    <property type="component" value="Chromosome 2"/>
</dbReference>
<name>A0ACC2M9U1_PERAE</name>
<protein>
    <submittedName>
        <fullName evidence="1">Uncharacterized protein</fullName>
    </submittedName>
</protein>
<keyword evidence="2" id="KW-1185">Reference proteome</keyword>
<dbReference type="EMBL" id="CM056810">
    <property type="protein sequence ID" value="KAJ8642551.1"/>
    <property type="molecule type" value="Genomic_DNA"/>
</dbReference>
<proteinExistence type="predicted"/>
<evidence type="ECO:0000313" key="2">
    <source>
        <dbReference type="Proteomes" id="UP001234297"/>
    </source>
</evidence>
<organism evidence="1 2">
    <name type="scientific">Persea americana</name>
    <name type="common">Avocado</name>
    <dbReference type="NCBI Taxonomy" id="3435"/>
    <lineage>
        <taxon>Eukaryota</taxon>
        <taxon>Viridiplantae</taxon>
        <taxon>Streptophyta</taxon>
        <taxon>Embryophyta</taxon>
        <taxon>Tracheophyta</taxon>
        <taxon>Spermatophyta</taxon>
        <taxon>Magnoliopsida</taxon>
        <taxon>Magnoliidae</taxon>
        <taxon>Laurales</taxon>
        <taxon>Lauraceae</taxon>
        <taxon>Persea</taxon>
    </lineage>
</organism>
<evidence type="ECO:0000313" key="1">
    <source>
        <dbReference type="EMBL" id="KAJ8642551.1"/>
    </source>
</evidence>
<gene>
    <name evidence="1" type="ORF">MRB53_004299</name>
</gene>
<reference evidence="1 2" key="1">
    <citation type="journal article" date="2022" name="Hortic Res">
        <title>A haplotype resolved chromosomal level avocado genome allows analysis of novel avocado genes.</title>
        <authorList>
            <person name="Nath O."/>
            <person name="Fletcher S.J."/>
            <person name="Hayward A."/>
            <person name="Shaw L.M."/>
            <person name="Masouleh A.K."/>
            <person name="Furtado A."/>
            <person name="Henry R.J."/>
            <person name="Mitter N."/>
        </authorList>
    </citation>
    <scope>NUCLEOTIDE SEQUENCE [LARGE SCALE GENOMIC DNA]</scope>
    <source>
        <strain evidence="2">cv. Hass</strain>
    </source>
</reference>